<sequence>MSCCNGGRGPEISICTETSSHFHGNACPGSEATSRGNSLTGHHARAAAFRAHEIVSRHPDVCRPCRLDFIVVIWKASKIVHPFLIVLCYTSAC</sequence>
<dbReference type="AlphaFoldDB" id="A0A1D6QCT4"/>
<dbReference type="EMBL" id="CM000780">
    <property type="protein sequence ID" value="AQK56009.1"/>
    <property type="molecule type" value="Genomic_DNA"/>
</dbReference>
<protein>
    <submittedName>
        <fullName evidence="1">Anaphase-promoting complex subunit 4</fullName>
    </submittedName>
</protein>
<gene>
    <name evidence="1" type="ORF">ZEAMMB73_Zm00001d052072</name>
</gene>
<organism evidence="1">
    <name type="scientific">Zea mays</name>
    <name type="common">Maize</name>
    <dbReference type="NCBI Taxonomy" id="4577"/>
    <lineage>
        <taxon>Eukaryota</taxon>
        <taxon>Viridiplantae</taxon>
        <taxon>Streptophyta</taxon>
        <taxon>Embryophyta</taxon>
        <taxon>Tracheophyta</taxon>
        <taxon>Spermatophyta</taxon>
        <taxon>Magnoliopsida</taxon>
        <taxon>Liliopsida</taxon>
        <taxon>Poales</taxon>
        <taxon>Poaceae</taxon>
        <taxon>PACMAD clade</taxon>
        <taxon>Panicoideae</taxon>
        <taxon>Andropogonodae</taxon>
        <taxon>Andropogoneae</taxon>
        <taxon>Tripsacinae</taxon>
        <taxon>Zea</taxon>
    </lineage>
</organism>
<name>A0A1D6QCT4_MAIZE</name>
<accession>A0A1D6QCT4</accession>
<reference evidence="1" key="1">
    <citation type="submission" date="2015-12" db="EMBL/GenBank/DDBJ databases">
        <title>Update maize B73 reference genome by single molecule sequencing technologies.</title>
        <authorList>
            <consortium name="Maize Genome Sequencing Project"/>
            <person name="Ware D."/>
        </authorList>
    </citation>
    <scope>NUCLEOTIDE SEQUENCE</scope>
    <source>
        <tissue evidence="1">Seedling</tissue>
    </source>
</reference>
<proteinExistence type="predicted"/>
<evidence type="ECO:0000313" key="1">
    <source>
        <dbReference type="EMBL" id="AQK56009.1"/>
    </source>
</evidence>